<dbReference type="PANTHER" id="PTHR24198:SF165">
    <property type="entry name" value="ANKYRIN REPEAT-CONTAINING PROTEIN-RELATED"/>
    <property type="match status" value="1"/>
</dbReference>
<dbReference type="PROSITE" id="PS50297">
    <property type="entry name" value="ANK_REP_REGION"/>
    <property type="match status" value="2"/>
</dbReference>
<dbReference type="Proteomes" id="UP001281410">
    <property type="component" value="Unassembled WGS sequence"/>
</dbReference>
<protein>
    <submittedName>
        <fullName evidence="4">Uncharacterized protein</fullName>
    </submittedName>
</protein>
<organism evidence="4 5">
    <name type="scientific">Dipteronia sinensis</name>
    <dbReference type="NCBI Taxonomy" id="43782"/>
    <lineage>
        <taxon>Eukaryota</taxon>
        <taxon>Viridiplantae</taxon>
        <taxon>Streptophyta</taxon>
        <taxon>Embryophyta</taxon>
        <taxon>Tracheophyta</taxon>
        <taxon>Spermatophyta</taxon>
        <taxon>Magnoliopsida</taxon>
        <taxon>eudicotyledons</taxon>
        <taxon>Gunneridae</taxon>
        <taxon>Pentapetalae</taxon>
        <taxon>rosids</taxon>
        <taxon>malvids</taxon>
        <taxon>Sapindales</taxon>
        <taxon>Sapindaceae</taxon>
        <taxon>Hippocastanoideae</taxon>
        <taxon>Acereae</taxon>
        <taxon>Dipteronia</taxon>
    </lineage>
</organism>
<keyword evidence="1" id="KW-0677">Repeat</keyword>
<keyword evidence="2 3" id="KW-0040">ANK repeat</keyword>
<dbReference type="Pfam" id="PF12796">
    <property type="entry name" value="Ank_2"/>
    <property type="match status" value="2"/>
</dbReference>
<evidence type="ECO:0000313" key="4">
    <source>
        <dbReference type="EMBL" id="KAK3219922.1"/>
    </source>
</evidence>
<proteinExistence type="predicted"/>
<dbReference type="SUPFAM" id="SSF48403">
    <property type="entry name" value="Ankyrin repeat"/>
    <property type="match status" value="1"/>
</dbReference>
<dbReference type="AlphaFoldDB" id="A0AAE0E9V1"/>
<feature type="repeat" description="ANK" evidence="3">
    <location>
        <begin position="204"/>
        <end position="225"/>
    </location>
</feature>
<name>A0AAE0E9V1_9ROSI</name>
<evidence type="ECO:0000256" key="3">
    <source>
        <dbReference type="PROSITE-ProRule" id="PRU00023"/>
    </source>
</evidence>
<comment type="caution">
    <text evidence="4">The sequence shown here is derived from an EMBL/GenBank/DDBJ whole genome shotgun (WGS) entry which is preliminary data.</text>
</comment>
<keyword evidence="5" id="KW-1185">Reference proteome</keyword>
<dbReference type="InterPro" id="IPR036770">
    <property type="entry name" value="Ankyrin_rpt-contain_sf"/>
</dbReference>
<dbReference type="Gene3D" id="1.25.40.20">
    <property type="entry name" value="Ankyrin repeat-containing domain"/>
    <property type="match status" value="2"/>
</dbReference>
<sequence length="276" mass="30851">MDRRIFCAIAENDIPSFTRLVQEDDGILEQRTIGSLNTVLHFASKYGHINMVMEIIKLRPEMAAVENKLLEIPLHVACRQGDIEVVMLLLKTNPWLSCKLNSKNQSALFIACSNGHLNVVKLLLNQPWCVRIEDEAQLNSLHLAASKGHADIVGHILNLCPNLAHNIDENGYSPLHYACSRGHVSITAMLLRFDLNLSLQFDNSGYTPLHLAAMNGDLAILEEFVALAPASFQFLTTHGETVFHLAAGFNHYIAFNYLATVFCDTDLFHRPDKFVS</sequence>
<accession>A0AAE0E9V1</accession>
<feature type="repeat" description="ANK" evidence="3">
    <location>
        <begin position="170"/>
        <end position="202"/>
    </location>
</feature>
<evidence type="ECO:0000256" key="2">
    <source>
        <dbReference type="ARBA" id="ARBA00023043"/>
    </source>
</evidence>
<evidence type="ECO:0000313" key="5">
    <source>
        <dbReference type="Proteomes" id="UP001281410"/>
    </source>
</evidence>
<dbReference type="InterPro" id="IPR002110">
    <property type="entry name" value="Ankyrin_rpt"/>
</dbReference>
<dbReference type="PROSITE" id="PS50088">
    <property type="entry name" value="ANK_REPEAT"/>
    <property type="match status" value="3"/>
</dbReference>
<dbReference type="EMBL" id="JANJYJ010000004">
    <property type="protein sequence ID" value="KAK3219922.1"/>
    <property type="molecule type" value="Genomic_DNA"/>
</dbReference>
<reference evidence="4" key="1">
    <citation type="journal article" date="2023" name="Plant J.">
        <title>Genome sequences and population genomics provide insights into the demographic history, inbreeding, and mutation load of two 'living fossil' tree species of Dipteronia.</title>
        <authorList>
            <person name="Feng Y."/>
            <person name="Comes H.P."/>
            <person name="Chen J."/>
            <person name="Zhu S."/>
            <person name="Lu R."/>
            <person name="Zhang X."/>
            <person name="Li P."/>
            <person name="Qiu J."/>
            <person name="Olsen K.M."/>
            <person name="Qiu Y."/>
        </authorList>
    </citation>
    <scope>NUCLEOTIDE SEQUENCE</scope>
    <source>
        <strain evidence="4">NBL</strain>
    </source>
</reference>
<dbReference type="PANTHER" id="PTHR24198">
    <property type="entry name" value="ANKYRIN REPEAT AND PROTEIN KINASE DOMAIN-CONTAINING PROTEIN"/>
    <property type="match status" value="1"/>
</dbReference>
<dbReference type="SMART" id="SM00248">
    <property type="entry name" value="ANK"/>
    <property type="match status" value="7"/>
</dbReference>
<evidence type="ECO:0000256" key="1">
    <source>
        <dbReference type="ARBA" id="ARBA00022737"/>
    </source>
</evidence>
<gene>
    <name evidence="4" type="ORF">Dsin_013892</name>
</gene>
<feature type="repeat" description="ANK" evidence="3">
    <location>
        <begin position="103"/>
        <end position="135"/>
    </location>
</feature>